<dbReference type="Gene3D" id="3.90.640.10">
    <property type="entry name" value="Actin, Chain A, domain 4"/>
    <property type="match status" value="1"/>
</dbReference>
<sequence>MWPRFGIKIGNSTICVATSKEDGKIEVVANKHGNRVSHAVLLMNGDELEVGLTAKQKLTSKGMCSVVNNFQFLAKNLLEDQLRDATGYLTCQYNIEEGKYELRNRPQPGDGADEPAEVGRISPYEVCVEFFKASFELARHCHILEEHPSVVLSIPIYYPPESWTTIAEAAEEAGFNVSQVIPEHTAALLAYNHLIERSASEKRVLCIKSGGLLTSVSLFNIENGLISLVGSAGPYYIGGKQFTDVLKDFICTEFSKKYKLDPNESRRSIAKVQTAAEDCKHILTTLPSTQIYIDSLMDGVDFNIQMSRARYEMLIQPVLNEFMSTLNQAVESILSRLDSQPTESFIDEIVIAGGTMKIPKIQSTISARYPDAKLNSSHPPDEVVAMGCATQTLFIDPDKVDIDTRTESDAKCSCIQDDIYLWHNSNKSKQQLVFEKGSLLPSETVIEIEKPEIDGENNLATKNDDSSEPVTENIKLSVQMGSSIGEIVLSDAKMGEGKVFKVRAIVEEMDGRPKMTLISAV</sequence>
<dbReference type="PANTHER" id="PTHR45639">
    <property type="entry name" value="HSC70CB, ISOFORM G-RELATED"/>
    <property type="match status" value="1"/>
</dbReference>
<keyword evidence="3" id="KW-0067">ATP-binding</keyword>
<protein>
    <recommendedName>
        <fullName evidence="6">Heat shock 70 kDa protein 14</fullName>
    </recommendedName>
</protein>
<dbReference type="GO" id="GO:0005829">
    <property type="term" value="C:cytosol"/>
    <property type="evidence" value="ECO:0007669"/>
    <property type="project" value="TreeGrafter"/>
</dbReference>
<keyword evidence="5" id="KW-1185">Reference proteome</keyword>
<evidence type="ECO:0000313" key="4">
    <source>
        <dbReference type="EMBL" id="CAD7094098.1"/>
    </source>
</evidence>
<evidence type="ECO:0000256" key="3">
    <source>
        <dbReference type="ARBA" id="ARBA00022840"/>
    </source>
</evidence>
<dbReference type="Gene3D" id="3.30.420.40">
    <property type="match status" value="2"/>
</dbReference>
<dbReference type="InParanoid" id="A0A7R8Z3P1"/>
<dbReference type="GO" id="GO:0140662">
    <property type="term" value="F:ATP-dependent protein folding chaperone"/>
    <property type="evidence" value="ECO:0007669"/>
    <property type="project" value="InterPro"/>
</dbReference>
<evidence type="ECO:0000256" key="2">
    <source>
        <dbReference type="ARBA" id="ARBA00022741"/>
    </source>
</evidence>
<evidence type="ECO:0000256" key="1">
    <source>
        <dbReference type="ARBA" id="ARBA00007381"/>
    </source>
</evidence>
<dbReference type="FunCoup" id="A0A7R8Z3P1">
    <property type="interactions" value="51"/>
</dbReference>
<keyword evidence="2" id="KW-0547">Nucleotide-binding</keyword>
<evidence type="ECO:0008006" key="6">
    <source>
        <dbReference type="Google" id="ProtNLM"/>
    </source>
</evidence>
<dbReference type="PRINTS" id="PR00301">
    <property type="entry name" value="HEATSHOCK70"/>
</dbReference>
<dbReference type="OMA" id="DLYIWHG"/>
<accession>A0A7R8Z3P1</accession>
<gene>
    <name evidence="4" type="ORF">HERILL_LOCUS16327</name>
</gene>
<dbReference type="EMBL" id="LR899015">
    <property type="protein sequence ID" value="CAD7094098.1"/>
    <property type="molecule type" value="Genomic_DNA"/>
</dbReference>
<dbReference type="InterPro" id="IPR043129">
    <property type="entry name" value="ATPase_NBD"/>
</dbReference>
<dbReference type="Gene3D" id="3.30.30.30">
    <property type="match status" value="1"/>
</dbReference>
<evidence type="ECO:0000313" key="5">
    <source>
        <dbReference type="Proteomes" id="UP000594454"/>
    </source>
</evidence>
<dbReference type="Proteomes" id="UP000594454">
    <property type="component" value="Chromosome 7"/>
</dbReference>
<organism evidence="4 5">
    <name type="scientific">Hermetia illucens</name>
    <name type="common">Black soldier fly</name>
    <dbReference type="NCBI Taxonomy" id="343691"/>
    <lineage>
        <taxon>Eukaryota</taxon>
        <taxon>Metazoa</taxon>
        <taxon>Ecdysozoa</taxon>
        <taxon>Arthropoda</taxon>
        <taxon>Hexapoda</taxon>
        <taxon>Insecta</taxon>
        <taxon>Pterygota</taxon>
        <taxon>Neoptera</taxon>
        <taxon>Endopterygota</taxon>
        <taxon>Diptera</taxon>
        <taxon>Brachycera</taxon>
        <taxon>Stratiomyomorpha</taxon>
        <taxon>Stratiomyidae</taxon>
        <taxon>Hermetiinae</taxon>
        <taxon>Hermetia</taxon>
    </lineage>
</organism>
<dbReference type="OrthoDB" id="29851at2759"/>
<dbReference type="GO" id="GO:0005524">
    <property type="term" value="F:ATP binding"/>
    <property type="evidence" value="ECO:0007669"/>
    <property type="project" value="UniProtKB-KW"/>
</dbReference>
<dbReference type="AlphaFoldDB" id="A0A7R8Z3P1"/>
<dbReference type="SUPFAM" id="SSF53067">
    <property type="entry name" value="Actin-like ATPase domain"/>
    <property type="match status" value="2"/>
</dbReference>
<name>A0A7R8Z3P1_HERIL</name>
<proteinExistence type="inferred from homology"/>
<comment type="similarity">
    <text evidence="1">Belongs to the heat shock protein 70 family.</text>
</comment>
<dbReference type="GO" id="GO:0005634">
    <property type="term" value="C:nucleus"/>
    <property type="evidence" value="ECO:0007669"/>
    <property type="project" value="TreeGrafter"/>
</dbReference>
<dbReference type="InterPro" id="IPR013126">
    <property type="entry name" value="Hsp_70_fam"/>
</dbReference>
<dbReference type="Pfam" id="PF00012">
    <property type="entry name" value="HSP70"/>
    <property type="match status" value="1"/>
</dbReference>
<reference evidence="4 5" key="1">
    <citation type="submission" date="2020-11" db="EMBL/GenBank/DDBJ databases">
        <authorList>
            <person name="Wallbank WR R."/>
            <person name="Pardo Diaz C."/>
            <person name="Kozak K."/>
            <person name="Martin S."/>
            <person name="Jiggins C."/>
            <person name="Moest M."/>
            <person name="Warren A I."/>
            <person name="Generalovic N T."/>
            <person name="Byers J.R.P. K."/>
            <person name="Montejo-Kovacevich G."/>
            <person name="Yen C E."/>
        </authorList>
    </citation>
    <scope>NUCLEOTIDE SEQUENCE [LARGE SCALE GENOMIC DNA]</scope>
</reference>
<dbReference type="PANTHER" id="PTHR45639:SF32">
    <property type="entry name" value="HEAT SHOCK PROTEIN PDR13"/>
    <property type="match status" value="1"/>
</dbReference>
<dbReference type="FunFam" id="3.90.640.10:FF:000021">
    <property type="entry name" value="Heat shock protein 14"/>
    <property type="match status" value="1"/>
</dbReference>